<reference evidence="2 3" key="1">
    <citation type="journal article" date="2015" name="Biotechnol. Biofuels">
        <title>Enhanced degradation of softwood versus hardwood by the white-rot fungus Pycnoporus coccineus.</title>
        <authorList>
            <person name="Couturier M."/>
            <person name="Navarro D."/>
            <person name="Chevret D."/>
            <person name="Henrissat B."/>
            <person name="Piumi F."/>
            <person name="Ruiz-Duenas F.J."/>
            <person name="Martinez A.T."/>
            <person name="Grigoriev I.V."/>
            <person name="Riley R."/>
            <person name="Lipzen A."/>
            <person name="Berrin J.G."/>
            <person name="Master E.R."/>
            <person name="Rosso M.N."/>
        </authorList>
    </citation>
    <scope>NUCLEOTIDE SEQUENCE [LARGE SCALE GENOMIC DNA]</scope>
    <source>
        <strain evidence="2 3">BRFM310</strain>
    </source>
</reference>
<evidence type="ECO:0000313" key="3">
    <source>
        <dbReference type="Proteomes" id="UP000193067"/>
    </source>
</evidence>
<name>A0A1Y2IY85_TRAC3</name>
<accession>A0A1Y2IY85</accession>
<gene>
    <name evidence="2" type="ORF">PYCCODRAFT_1080139</name>
</gene>
<organism evidence="2 3">
    <name type="scientific">Trametes coccinea (strain BRFM310)</name>
    <name type="common">Pycnoporus coccineus</name>
    <dbReference type="NCBI Taxonomy" id="1353009"/>
    <lineage>
        <taxon>Eukaryota</taxon>
        <taxon>Fungi</taxon>
        <taxon>Dikarya</taxon>
        <taxon>Basidiomycota</taxon>
        <taxon>Agaricomycotina</taxon>
        <taxon>Agaricomycetes</taxon>
        <taxon>Polyporales</taxon>
        <taxon>Polyporaceae</taxon>
        <taxon>Trametes</taxon>
    </lineage>
</organism>
<dbReference type="AlphaFoldDB" id="A0A1Y2IY85"/>
<feature type="region of interest" description="Disordered" evidence="1">
    <location>
        <begin position="31"/>
        <end position="57"/>
    </location>
</feature>
<proteinExistence type="predicted"/>
<evidence type="ECO:0000313" key="2">
    <source>
        <dbReference type="EMBL" id="OSD06125.1"/>
    </source>
</evidence>
<dbReference type="OrthoDB" id="10561396at2759"/>
<sequence>MPVASVSGRVNFARRVYTFVSGDPHLLTSYERRSISPATPSPRNEASHSRPLTKPPTLERVMKPYRRSQPRGTLLLWRGWSHVLLAAVARHFAHGESQILPGRNARRGGHLRATHDVSRPRARTSWTGTLRRGRKVWRIVSRGCRCFAESPQGHRASAYVLTVCVPALLRRWR</sequence>
<evidence type="ECO:0000256" key="1">
    <source>
        <dbReference type="SAM" id="MobiDB-lite"/>
    </source>
</evidence>
<dbReference type="Proteomes" id="UP000193067">
    <property type="component" value="Unassembled WGS sequence"/>
</dbReference>
<keyword evidence="3" id="KW-1185">Reference proteome</keyword>
<protein>
    <submittedName>
        <fullName evidence="2">Uncharacterized protein</fullName>
    </submittedName>
</protein>
<dbReference type="EMBL" id="KZ084091">
    <property type="protein sequence ID" value="OSD06125.1"/>
    <property type="molecule type" value="Genomic_DNA"/>
</dbReference>